<dbReference type="KEGG" id="hhy:Halhy_6615"/>
<gene>
    <name evidence="8" type="ordered locus">Halhy_6615</name>
</gene>
<evidence type="ECO:0000256" key="5">
    <source>
        <dbReference type="ARBA" id="ARBA00023157"/>
    </source>
</evidence>
<dbReference type="InterPro" id="IPR017941">
    <property type="entry name" value="Rieske_2Fe-2S"/>
</dbReference>
<keyword evidence="4" id="KW-0411">Iron-sulfur</keyword>
<organism evidence="8 9">
    <name type="scientific">Haliscomenobacter hydrossis (strain ATCC 27775 / DSM 1100 / LMG 10767 / O)</name>
    <dbReference type="NCBI Taxonomy" id="760192"/>
    <lineage>
        <taxon>Bacteria</taxon>
        <taxon>Pseudomonadati</taxon>
        <taxon>Bacteroidota</taxon>
        <taxon>Saprospiria</taxon>
        <taxon>Saprospirales</taxon>
        <taxon>Haliscomenobacteraceae</taxon>
        <taxon>Haliscomenobacter</taxon>
    </lineage>
</organism>
<dbReference type="InterPro" id="IPR014349">
    <property type="entry name" value="Rieske_Fe-S_prot"/>
</dbReference>
<accession>F4L7S3</accession>
<evidence type="ECO:0000313" key="9">
    <source>
        <dbReference type="Proteomes" id="UP000008461"/>
    </source>
</evidence>
<dbReference type="GO" id="GO:0016020">
    <property type="term" value="C:membrane"/>
    <property type="evidence" value="ECO:0007669"/>
    <property type="project" value="InterPro"/>
</dbReference>
<dbReference type="GO" id="GO:0051537">
    <property type="term" value="F:2 iron, 2 sulfur cluster binding"/>
    <property type="evidence" value="ECO:0007669"/>
    <property type="project" value="UniProtKB-KW"/>
</dbReference>
<dbReference type="PROSITE" id="PS51257">
    <property type="entry name" value="PROKAR_LIPOPROTEIN"/>
    <property type="match status" value="1"/>
</dbReference>
<dbReference type="Proteomes" id="UP000008461">
    <property type="component" value="Plasmid pHALHY01"/>
</dbReference>
<dbReference type="EMBL" id="CP002692">
    <property type="protein sequence ID" value="AEE54431.1"/>
    <property type="molecule type" value="Genomic_DNA"/>
</dbReference>
<feature type="domain" description="Rieske" evidence="7">
    <location>
        <begin position="62"/>
        <end position="143"/>
    </location>
</feature>
<dbReference type="Gene3D" id="2.102.10.10">
    <property type="entry name" value="Rieske [2Fe-2S] iron-sulphur domain"/>
    <property type="match status" value="1"/>
</dbReference>
<geneLocation type="plasmid" evidence="8 9">
    <name>pHALHY01</name>
</geneLocation>
<keyword evidence="8" id="KW-0614">Plasmid</keyword>
<dbReference type="RefSeq" id="WP_013768948.1">
    <property type="nucleotide sequence ID" value="NC_015511.1"/>
</dbReference>
<evidence type="ECO:0000256" key="3">
    <source>
        <dbReference type="ARBA" id="ARBA00023004"/>
    </source>
</evidence>
<evidence type="ECO:0000256" key="2">
    <source>
        <dbReference type="ARBA" id="ARBA00022723"/>
    </source>
</evidence>
<dbReference type="OrthoDB" id="9767869at2"/>
<evidence type="ECO:0000313" key="8">
    <source>
        <dbReference type="EMBL" id="AEE54431.1"/>
    </source>
</evidence>
<dbReference type="HOGENOM" id="CLU_055690_1_1_10"/>
<evidence type="ECO:0000256" key="6">
    <source>
        <dbReference type="ARBA" id="ARBA00034078"/>
    </source>
</evidence>
<keyword evidence="5" id="KW-1015">Disulfide bond</keyword>
<proteinExistence type="predicted"/>
<dbReference type="SUPFAM" id="SSF50022">
    <property type="entry name" value="ISP domain"/>
    <property type="match status" value="1"/>
</dbReference>
<reference evidence="8 9" key="1">
    <citation type="journal article" date="2011" name="Stand. Genomic Sci.">
        <title>Complete genome sequence of Haliscomenobacter hydrossis type strain (O).</title>
        <authorList>
            <consortium name="US DOE Joint Genome Institute (JGI-PGF)"/>
            <person name="Daligault H."/>
            <person name="Lapidus A."/>
            <person name="Zeytun A."/>
            <person name="Nolan M."/>
            <person name="Lucas S."/>
            <person name="Del Rio T.G."/>
            <person name="Tice H."/>
            <person name="Cheng J.F."/>
            <person name="Tapia R."/>
            <person name="Han C."/>
            <person name="Goodwin L."/>
            <person name="Pitluck S."/>
            <person name="Liolios K."/>
            <person name="Pagani I."/>
            <person name="Ivanova N."/>
            <person name="Huntemann M."/>
            <person name="Mavromatis K."/>
            <person name="Mikhailova N."/>
            <person name="Pati A."/>
            <person name="Chen A."/>
            <person name="Palaniappan K."/>
            <person name="Land M."/>
            <person name="Hauser L."/>
            <person name="Brambilla E.M."/>
            <person name="Rohde M."/>
            <person name="Verbarg S."/>
            <person name="Goker M."/>
            <person name="Bristow J."/>
            <person name="Eisen J.A."/>
            <person name="Markowitz V."/>
            <person name="Hugenholtz P."/>
            <person name="Kyrpides N.C."/>
            <person name="Klenk H.P."/>
            <person name="Woyke T."/>
        </authorList>
    </citation>
    <scope>NUCLEOTIDE SEQUENCE [LARGE SCALE GENOMIC DNA]</scope>
    <source>
        <strain evidence="9">ATCC 27775 / DSM 1100 / LMG 10767 / O</strain>
        <plasmid evidence="9">Plasmid pHALHY01</plasmid>
    </source>
</reference>
<evidence type="ECO:0000256" key="4">
    <source>
        <dbReference type="ARBA" id="ARBA00023014"/>
    </source>
</evidence>
<dbReference type="InterPro" id="IPR005805">
    <property type="entry name" value="Rieske_Fe-S_prot_C"/>
</dbReference>
<dbReference type="GO" id="GO:0046872">
    <property type="term" value="F:metal ion binding"/>
    <property type="evidence" value="ECO:0007669"/>
    <property type="project" value="UniProtKB-KW"/>
</dbReference>
<sequence length="146" mass="16635">MERREFIKKSCLTCAGLSLSTALMQSCSSAYVVMGSIEDNRIALKKSEFFYLKKEKPMIREWVLVKTEKIPLPIGVYRFDDHKYAATYLECAHQQCEVEPEGDHLQCPCHGSEYSNTGKLQKGPAEADLKSFSLTTDEENIYILLK</sequence>
<keyword evidence="2" id="KW-0479">Metal-binding</keyword>
<name>F4L7S3_HALH1</name>
<reference key="2">
    <citation type="submission" date="2011-04" db="EMBL/GenBank/DDBJ databases">
        <title>Complete sequence of plasmid 1 of Haliscomenobacter hydrossis DSM 1100.</title>
        <authorList>
            <consortium name="US DOE Joint Genome Institute (JGI-PGF)"/>
            <person name="Lucas S."/>
            <person name="Han J."/>
            <person name="Lapidus A."/>
            <person name="Bruce D."/>
            <person name="Goodwin L."/>
            <person name="Pitluck S."/>
            <person name="Peters L."/>
            <person name="Kyrpides N."/>
            <person name="Mavromatis K."/>
            <person name="Ivanova N."/>
            <person name="Ovchinnikova G."/>
            <person name="Pagani I."/>
            <person name="Daligault H."/>
            <person name="Detter J.C."/>
            <person name="Han C."/>
            <person name="Land M."/>
            <person name="Hauser L."/>
            <person name="Markowitz V."/>
            <person name="Cheng J.-F."/>
            <person name="Hugenholtz P."/>
            <person name="Woyke T."/>
            <person name="Wu D."/>
            <person name="Verbarg S."/>
            <person name="Frueling A."/>
            <person name="Brambilla E."/>
            <person name="Klenk H.-P."/>
            <person name="Eisen J.A."/>
        </authorList>
    </citation>
    <scope>NUCLEOTIDE SEQUENCE</scope>
    <source>
        <strain>DSM 1100</strain>
    </source>
</reference>
<dbReference type="PROSITE" id="PS51296">
    <property type="entry name" value="RIESKE"/>
    <property type="match status" value="1"/>
</dbReference>
<protein>
    <submittedName>
        <fullName evidence="8">Rieske (2Fe-2S) iron-sulfur domain protein</fullName>
    </submittedName>
</protein>
<comment type="cofactor">
    <cofactor evidence="6">
        <name>[2Fe-2S] cluster</name>
        <dbReference type="ChEBI" id="CHEBI:190135"/>
    </cofactor>
</comment>
<dbReference type="PRINTS" id="PR00162">
    <property type="entry name" value="RIESKE"/>
</dbReference>
<evidence type="ECO:0000259" key="7">
    <source>
        <dbReference type="PROSITE" id="PS51296"/>
    </source>
</evidence>
<dbReference type="InterPro" id="IPR036922">
    <property type="entry name" value="Rieske_2Fe-2S_sf"/>
</dbReference>
<keyword evidence="1" id="KW-0001">2Fe-2S</keyword>
<dbReference type="PANTHER" id="PTHR10134">
    <property type="entry name" value="CYTOCHROME B-C1 COMPLEX SUBUNIT RIESKE, MITOCHONDRIAL"/>
    <property type="match status" value="1"/>
</dbReference>
<dbReference type="AlphaFoldDB" id="F4L7S3"/>
<evidence type="ECO:0000256" key="1">
    <source>
        <dbReference type="ARBA" id="ARBA00022714"/>
    </source>
</evidence>
<keyword evidence="3" id="KW-0408">Iron</keyword>
<keyword evidence="9" id="KW-1185">Reference proteome</keyword>
<dbReference type="CDD" id="cd03467">
    <property type="entry name" value="Rieske"/>
    <property type="match status" value="1"/>
</dbReference>
<dbReference type="Pfam" id="PF00355">
    <property type="entry name" value="Rieske"/>
    <property type="match status" value="1"/>
</dbReference>